<dbReference type="InterPro" id="IPR030392">
    <property type="entry name" value="S74_ICA"/>
</dbReference>
<dbReference type="InterPro" id="IPR036388">
    <property type="entry name" value="WH-like_DNA-bd_sf"/>
</dbReference>
<keyword evidence="6" id="KW-1185">Reference proteome</keyword>
<organism evidence="5 6">
    <name type="scientific">Rubritalea halochordaticola</name>
    <dbReference type="NCBI Taxonomy" id="714537"/>
    <lineage>
        <taxon>Bacteria</taxon>
        <taxon>Pseudomonadati</taxon>
        <taxon>Verrucomicrobiota</taxon>
        <taxon>Verrucomicrobiia</taxon>
        <taxon>Verrucomicrobiales</taxon>
        <taxon>Rubritaleaceae</taxon>
        <taxon>Rubritalea</taxon>
    </lineage>
</organism>
<feature type="domain" description="Peptidase S74" evidence="4">
    <location>
        <begin position="502"/>
        <end position="609"/>
    </location>
</feature>
<dbReference type="PROSITE" id="PS51257">
    <property type="entry name" value="PROKAR_LIPOPROTEIN"/>
    <property type="match status" value="1"/>
</dbReference>
<evidence type="ECO:0000313" key="6">
    <source>
        <dbReference type="Proteomes" id="UP001424741"/>
    </source>
</evidence>
<feature type="signal peptide" evidence="3">
    <location>
        <begin position="1"/>
        <end position="21"/>
    </location>
</feature>
<dbReference type="Gene3D" id="1.10.10.10">
    <property type="entry name" value="Winged helix-like DNA-binding domain superfamily/Winged helix DNA-binding domain"/>
    <property type="match status" value="1"/>
</dbReference>
<dbReference type="EMBL" id="BAABRL010000002">
    <property type="protein sequence ID" value="GAA5494860.1"/>
    <property type="molecule type" value="Genomic_DNA"/>
</dbReference>
<feature type="region of interest" description="Disordered" evidence="2">
    <location>
        <begin position="140"/>
        <end position="164"/>
    </location>
</feature>
<evidence type="ECO:0000256" key="3">
    <source>
        <dbReference type="SAM" id="SignalP"/>
    </source>
</evidence>
<accession>A0ABP9UYR2</accession>
<dbReference type="PROSITE" id="PS51688">
    <property type="entry name" value="ICA"/>
    <property type="match status" value="1"/>
</dbReference>
<proteinExistence type="predicted"/>
<dbReference type="Gene3D" id="2.150.10.10">
    <property type="entry name" value="Serralysin-like metalloprotease, C-terminal"/>
    <property type="match status" value="1"/>
</dbReference>
<keyword evidence="3" id="KW-0732">Signal</keyword>
<feature type="chain" id="PRO_5045518561" description="Peptidase S74 domain-containing protein" evidence="3">
    <location>
        <begin position="22"/>
        <end position="633"/>
    </location>
</feature>
<comment type="caution">
    <text evidence="5">The sequence shown here is derived from an EMBL/GenBank/DDBJ whole genome shotgun (WGS) entry which is preliminary data.</text>
</comment>
<evidence type="ECO:0000256" key="1">
    <source>
        <dbReference type="SAM" id="Coils"/>
    </source>
</evidence>
<reference evidence="5 6" key="1">
    <citation type="submission" date="2024-02" db="EMBL/GenBank/DDBJ databases">
        <title>Rubritalea halochordaticola NBRC 107102.</title>
        <authorList>
            <person name="Ichikawa N."/>
            <person name="Katano-Makiyama Y."/>
            <person name="Hidaka K."/>
        </authorList>
    </citation>
    <scope>NUCLEOTIDE SEQUENCE [LARGE SCALE GENOMIC DNA]</scope>
    <source>
        <strain evidence="5 6">NBRC 107102</strain>
    </source>
</reference>
<dbReference type="RefSeq" id="WP_346187741.1">
    <property type="nucleotide sequence ID" value="NZ_BAABRL010000002.1"/>
</dbReference>
<keyword evidence="1" id="KW-0175">Coiled coil</keyword>
<sequence length="633" mass="67015">MQRYPLTIATSLLISSCSLFAQSYTTKYGTEAGSSLTSGDNNSFYGWYAGYGLTTAHQNVIIGSEAGVGVLGGVTDPVWLNYSLEAMINNYGVEVAFPYNDSESVMIGYRAGFQAGTNTFDFTAIGWKAGQYNNAGDNTFVGTESGRDNTTGYDNTFLGEESGERNTTGYENVFIGEDAGLSNTTGYRNTFVGNEAGGYGGGEAYGNTGIGHEALSDVDSWNNTAVGSAAGYDVGEGVANTFLGAHAGANTEWADFNIAIGAYAGWDNNRTNSTSNANRNINIGTGAGYNNREGEDNVVVGTFAGSGVWGAEDTDINNFQNTGIFTSLYETPSGGNTNVSRRVMLGSQARANQNDTMTIGYSANALAQKAIAIGNLASATHQDSIVIGYDGDSHGNNIMVFGNDTTVSLDPDADGVTALGSSSYRFSSATAETFSAHADVAADASLTLLADSGTSNDDIWQIQAANGGDFSIASFSTGSYSSILSAANTGDVTVAGNIIVNSDQRLKEKIAPIADAPALLASIQGKTYHWKPELKRSKEKQYGLVAQEVAAVIPELVVKNPEDGILSVNYQGFVPLLIDSVNQLQKEKQLTQNVLKQQAEEIKQLKQQLQEQQDLMERLARHLDAKEADQVKQ</sequence>
<gene>
    <name evidence="5" type="ORF">Rhal01_01024</name>
</gene>
<dbReference type="Pfam" id="PF13884">
    <property type="entry name" value="Peptidase_S74"/>
    <property type="match status" value="1"/>
</dbReference>
<evidence type="ECO:0000256" key="2">
    <source>
        <dbReference type="SAM" id="MobiDB-lite"/>
    </source>
</evidence>
<evidence type="ECO:0000259" key="4">
    <source>
        <dbReference type="PROSITE" id="PS51688"/>
    </source>
</evidence>
<name>A0ABP9UYR2_9BACT</name>
<feature type="compositionally biased region" description="Polar residues" evidence="2">
    <location>
        <begin position="140"/>
        <end position="154"/>
    </location>
</feature>
<evidence type="ECO:0000313" key="5">
    <source>
        <dbReference type="EMBL" id="GAA5494860.1"/>
    </source>
</evidence>
<feature type="coiled-coil region" evidence="1">
    <location>
        <begin position="581"/>
        <end position="629"/>
    </location>
</feature>
<dbReference type="InterPro" id="IPR011049">
    <property type="entry name" value="Serralysin-like_metalloprot_C"/>
</dbReference>
<dbReference type="SUPFAM" id="SSF101967">
    <property type="entry name" value="Adhesin YadA, collagen-binding domain"/>
    <property type="match status" value="1"/>
</dbReference>
<dbReference type="Proteomes" id="UP001424741">
    <property type="component" value="Unassembled WGS sequence"/>
</dbReference>
<protein>
    <recommendedName>
        <fullName evidence="4">Peptidase S74 domain-containing protein</fullName>
    </recommendedName>
</protein>